<evidence type="ECO:0000313" key="1">
    <source>
        <dbReference type="EMBL" id="PHJ37764.1"/>
    </source>
</evidence>
<dbReference type="Gene3D" id="1.25.10.10">
    <property type="entry name" value="Leucine-rich Repeat Variant"/>
    <property type="match status" value="1"/>
</dbReference>
<dbReference type="InterPro" id="IPR016024">
    <property type="entry name" value="ARM-type_fold"/>
</dbReference>
<dbReference type="EMBL" id="AWQQ01000080">
    <property type="protein sequence ID" value="PHJ37764.1"/>
    <property type="molecule type" value="Genomic_DNA"/>
</dbReference>
<organism evidence="1 2">
    <name type="scientific">Desulforamulus profundi</name>
    <dbReference type="NCBI Taxonomy" id="1383067"/>
    <lineage>
        <taxon>Bacteria</taxon>
        <taxon>Bacillati</taxon>
        <taxon>Bacillota</taxon>
        <taxon>Clostridia</taxon>
        <taxon>Eubacteriales</taxon>
        <taxon>Peptococcaceae</taxon>
        <taxon>Desulforamulus</taxon>
    </lineage>
</organism>
<dbReference type="SUPFAM" id="SSF48371">
    <property type="entry name" value="ARM repeat"/>
    <property type="match status" value="1"/>
</dbReference>
<evidence type="ECO:0000313" key="2">
    <source>
        <dbReference type="Proteomes" id="UP000222564"/>
    </source>
</evidence>
<dbReference type="SMART" id="SM00567">
    <property type="entry name" value="EZ_HEAT"/>
    <property type="match status" value="3"/>
</dbReference>
<keyword evidence="2" id="KW-1185">Reference proteome</keyword>
<accession>A0A2C6MDV2</accession>
<dbReference type="RefSeq" id="WP_099083481.1">
    <property type="nucleotide sequence ID" value="NZ_AWQQ01000080.1"/>
</dbReference>
<name>A0A2C6MDV2_9FIRM</name>
<dbReference type="Proteomes" id="UP000222564">
    <property type="component" value="Unassembled WGS sequence"/>
</dbReference>
<dbReference type="OrthoDB" id="5430983at2"/>
<dbReference type="Pfam" id="PF13513">
    <property type="entry name" value="HEAT_EZ"/>
    <property type="match status" value="1"/>
</dbReference>
<protein>
    <submittedName>
        <fullName evidence="1">PBS lyase</fullName>
    </submittedName>
</protein>
<dbReference type="InterPro" id="IPR011989">
    <property type="entry name" value="ARM-like"/>
</dbReference>
<dbReference type="PROSITE" id="PS50077">
    <property type="entry name" value="HEAT_REPEAT"/>
    <property type="match status" value="1"/>
</dbReference>
<sequence>MSLRKEMNLLLSENRYEELVERALQNPAIIKYLFRPLYHPYGAQRWQAIEALGRVTEAMAQRDPEAVREIIRRLLWSMNDESGSASWSAPEAIGEIIYRNPDLFKDYVAIVINASEEEIFHRGIAWALGRIGRQRPDLVQEFLPLLVEFLRHPRAEVRGYAARALGQIGPPAGEALSKLEELVEDRTVVEVYEGNKIVSYQVNELAKEAIAKINGKPR</sequence>
<dbReference type="GO" id="GO:0016829">
    <property type="term" value="F:lyase activity"/>
    <property type="evidence" value="ECO:0007669"/>
    <property type="project" value="UniProtKB-KW"/>
</dbReference>
<reference evidence="1 2" key="1">
    <citation type="submission" date="2013-09" db="EMBL/GenBank/DDBJ databases">
        <title>Biodegradation of hydrocarbons in the deep terrestrial subsurface : characterization of a microbial consortium composed of two Desulfotomaculum species originating from a deep geological formation.</title>
        <authorList>
            <person name="Aullo T."/>
            <person name="Berlendis S."/>
            <person name="Lascourreges J.-F."/>
            <person name="Dessort D."/>
            <person name="Saint-Laurent S."/>
            <person name="Schraauwers B."/>
            <person name="Mas J."/>
            <person name="Magot M."/>
            <person name="Ranchou-Peyruse A."/>
        </authorList>
    </citation>
    <scope>NUCLEOTIDE SEQUENCE [LARGE SCALE GENOMIC DNA]</scope>
    <source>
        <strain evidence="1 2">Bs107</strain>
    </source>
</reference>
<keyword evidence="1" id="KW-0456">Lyase</keyword>
<gene>
    <name evidence="1" type="ORF">P378_14015</name>
</gene>
<comment type="caution">
    <text evidence="1">The sequence shown here is derived from an EMBL/GenBank/DDBJ whole genome shotgun (WGS) entry which is preliminary data.</text>
</comment>
<proteinExistence type="predicted"/>
<dbReference type="AlphaFoldDB" id="A0A2C6MDV2"/>
<dbReference type="InterPro" id="IPR021133">
    <property type="entry name" value="HEAT_type_2"/>
</dbReference>
<dbReference type="NCBIfam" id="NF045662">
    <property type="entry name" value="DVU0298_fam"/>
    <property type="match status" value="1"/>
</dbReference>
<dbReference type="InterPro" id="IPR054701">
    <property type="entry name" value="DVU0298-like"/>
</dbReference>
<dbReference type="InterPro" id="IPR004155">
    <property type="entry name" value="PBS_lyase_HEAT"/>
</dbReference>